<dbReference type="Proteomes" id="UP001424459">
    <property type="component" value="Unassembled WGS sequence"/>
</dbReference>
<accession>A0ABP7U0J3</accession>
<dbReference type="EMBL" id="BAABBR010000001">
    <property type="protein sequence ID" value="GAA4034134.1"/>
    <property type="molecule type" value="Genomic_DNA"/>
</dbReference>
<reference evidence="3" key="1">
    <citation type="journal article" date="2019" name="Int. J. Syst. Evol. Microbiol.">
        <title>The Global Catalogue of Microorganisms (GCM) 10K type strain sequencing project: providing services to taxonomists for standard genome sequencing and annotation.</title>
        <authorList>
            <consortium name="The Broad Institute Genomics Platform"/>
            <consortium name="The Broad Institute Genome Sequencing Center for Infectious Disease"/>
            <person name="Wu L."/>
            <person name="Ma J."/>
        </authorList>
    </citation>
    <scope>NUCLEOTIDE SEQUENCE [LARGE SCALE GENOMIC DNA]</scope>
    <source>
        <strain evidence="3">JCM 17564</strain>
    </source>
</reference>
<comment type="caution">
    <text evidence="2">The sequence shown here is derived from an EMBL/GenBank/DDBJ whole genome shotgun (WGS) entry which is preliminary data.</text>
</comment>
<protein>
    <recommendedName>
        <fullName evidence="4">DUF721 domain-containing protein</fullName>
    </recommendedName>
</protein>
<sequence>MSNKKPAAKDATRRAKPAEAPRQGRARKAGDLAIDIGGMAFKRFGFVQGAVVARWKEIVGDRYAKVSTPESIRFPAGKKSGGTLTLAVEGAQAPLLQHLAPMIMERVNRFFGYEAVVKVVFRHGARSTALPKLDRPRPAPVPRALGDGLREIADPELRTVLESLAGKIAAAEGPPRIVAAPFKLTPSTKRSDQDV</sequence>
<dbReference type="PIRSF" id="PIRSF032064">
    <property type="entry name" value="UCP032064"/>
    <property type="match status" value="1"/>
</dbReference>
<organism evidence="2 3">
    <name type="scientific">Sphingomonas rosea</name>
    <dbReference type="NCBI Taxonomy" id="335605"/>
    <lineage>
        <taxon>Bacteria</taxon>
        <taxon>Pseudomonadati</taxon>
        <taxon>Pseudomonadota</taxon>
        <taxon>Alphaproteobacteria</taxon>
        <taxon>Sphingomonadales</taxon>
        <taxon>Sphingomonadaceae</taxon>
        <taxon>Sphingomonas</taxon>
    </lineage>
</organism>
<name>A0ABP7U0J3_9SPHN</name>
<keyword evidence="3" id="KW-1185">Reference proteome</keyword>
<dbReference type="InterPro" id="IPR007922">
    <property type="entry name" value="DciA-like"/>
</dbReference>
<evidence type="ECO:0008006" key="4">
    <source>
        <dbReference type="Google" id="ProtNLM"/>
    </source>
</evidence>
<evidence type="ECO:0000256" key="1">
    <source>
        <dbReference type="SAM" id="MobiDB-lite"/>
    </source>
</evidence>
<evidence type="ECO:0000313" key="2">
    <source>
        <dbReference type="EMBL" id="GAA4034134.1"/>
    </source>
</evidence>
<dbReference type="InterPro" id="IPR010593">
    <property type="entry name" value="DUF1159"/>
</dbReference>
<dbReference type="Pfam" id="PF05258">
    <property type="entry name" value="DciA"/>
    <property type="match status" value="1"/>
</dbReference>
<evidence type="ECO:0000313" key="3">
    <source>
        <dbReference type="Proteomes" id="UP001424459"/>
    </source>
</evidence>
<dbReference type="RefSeq" id="WP_344696198.1">
    <property type="nucleotide sequence ID" value="NZ_BAABBR010000001.1"/>
</dbReference>
<feature type="compositionally biased region" description="Basic and acidic residues" evidence="1">
    <location>
        <begin position="7"/>
        <end position="19"/>
    </location>
</feature>
<gene>
    <name evidence="2" type="ORF">GCM10022281_12780</name>
</gene>
<proteinExistence type="predicted"/>
<feature type="region of interest" description="Disordered" evidence="1">
    <location>
        <begin position="1"/>
        <end position="27"/>
    </location>
</feature>